<comment type="caution">
    <text evidence="3">The sequence shown here is derived from an EMBL/GenBank/DDBJ whole genome shotgun (WGS) entry which is preliminary data.</text>
</comment>
<dbReference type="EMBL" id="JAPQKH010000002">
    <property type="protein sequence ID" value="KAJ5113946.1"/>
    <property type="molecule type" value="Genomic_DNA"/>
</dbReference>
<evidence type="ECO:0000313" key="4">
    <source>
        <dbReference type="Proteomes" id="UP001149165"/>
    </source>
</evidence>
<keyword evidence="2" id="KW-0812">Transmembrane</keyword>
<evidence type="ECO:0000313" key="3">
    <source>
        <dbReference type="EMBL" id="KAJ5113946.1"/>
    </source>
</evidence>
<reference evidence="3" key="2">
    <citation type="journal article" date="2023" name="IMA Fungus">
        <title>Comparative genomic study of the Penicillium genus elucidates a diverse pangenome and 15 lateral gene transfer events.</title>
        <authorList>
            <person name="Petersen C."/>
            <person name="Sorensen T."/>
            <person name="Nielsen M.R."/>
            <person name="Sondergaard T.E."/>
            <person name="Sorensen J.L."/>
            <person name="Fitzpatrick D.A."/>
            <person name="Frisvad J.C."/>
            <person name="Nielsen K.L."/>
        </authorList>
    </citation>
    <scope>NUCLEOTIDE SEQUENCE</scope>
    <source>
        <strain evidence="3">IBT 30069</strain>
    </source>
</reference>
<evidence type="ECO:0000256" key="2">
    <source>
        <dbReference type="SAM" id="Phobius"/>
    </source>
</evidence>
<name>A0A9W9G8D7_9EURO</name>
<keyword evidence="2" id="KW-1133">Transmembrane helix</keyword>
<protein>
    <submittedName>
        <fullName evidence="3">Uncharacterized protein</fullName>
    </submittedName>
</protein>
<organism evidence="3 4">
    <name type="scientific">Penicillium angulare</name>
    <dbReference type="NCBI Taxonomy" id="116970"/>
    <lineage>
        <taxon>Eukaryota</taxon>
        <taxon>Fungi</taxon>
        <taxon>Dikarya</taxon>
        <taxon>Ascomycota</taxon>
        <taxon>Pezizomycotina</taxon>
        <taxon>Eurotiomycetes</taxon>
        <taxon>Eurotiomycetidae</taxon>
        <taxon>Eurotiales</taxon>
        <taxon>Aspergillaceae</taxon>
        <taxon>Penicillium</taxon>
    </lineage>
</organism>
<dbReference type="Proteomes" id="UP001149165">
    <property type="component" value="Unassembled WGS sequence"/>
</dbReference>
<dbReference type="AlphaFoldDB" id="A0A9W9G8D7"/>
<gene>
    <name evidence="3" type="ORF">N7456_002480</name>
</gene>
<proteinExistence type="predicted"/>
<reference evidence="3" key="1">
    <citation type="submission" date="2022-11" db="EMBL/GenBank/DDBJ databases">
        <authorList>
            <person name="Petersen C."/>
        </authorList>
    </citation>
    <scope>NUCLEOTIDE SEQUENCE</scope>
    <source>
        <strain evidence="3">IBT 30069</strain>
    </source>
</reference>
<dbReference type="OrthoDB" id="10583203at2759"/>
<accession>A0A9W9G8D7</accession>
<feature type="transmembrane region" description="Helical" evidence="2">
    <location>
        <begin position="6"/>
        <end position="23"/>
    </location>
</feature>
<feature type="region of interest" description="Disordered" evidence="1">
    <location>
        <begin position="76"/>
        <end position="148"/>
    </location>
</feature>
<keyword evidence="2" id="KW-0472">Membrane</keyword>
<feature type="compositionally biased region" description="Low complexity" evidence="1">
    <location>
        <begin position="115"/>
        <end position="144"/>
    </location>
</feature>
<sequence>MSPSDIAIAFLVILSATFTILYYRIISFRARLADLFWVLVLRFVQALRPSHRAMSTHGEEGDLSAEPLMLESLEAATGHESSSRPPILENTEPAAESNSTLEPGEGIEDTREQGLNDLSSGSDASSPRSDLSSVNSGTSSRSTVEPSHRPRRVVYLRVSVPTDMREAAIDSLITRFRDYPGVEEASIILDTRT</sequence>
<keyword evidence="4" id="KW-1185">Reference proteome</keyword>
<evidence type="ECO:0000256" key="1">
    <source>
        <dbReference type="SAM" id="MobiDB-lite"/>
    </source>
</evidence>